<dbReference type="Gene3D" id="3.30.1370.130">
    <property type="match status" value="1"/>
</dbReference>
<comment type="similarity">
    <text evidence="6">Belongs to the bacterial secretin family.</text>
</comment>
<dbReference type="Proteomes" id="UP000438699">
    <property type="component" value="Unassembled WGS sequence"/>
</dbReference>
<evidence type="ECO:0000256" key="7">
    <source>
        <dbReference type="RuleBase" id="RU004004"/>
    </source>
</evidence>
<dbReference type="NCBIfam" id="TIGR02515">
    <property type="entry name" value="IV_pilus_PilQ"/>
    <property type="match status" value="1"/>
</dbReference>
<dbReference type="InterPro" id="IPR001775">
    <property type="entry name" value="GspD/PilQ"/>
</dbReference>
<evidence type="ECO:0000256" key="2">
    <source>
        <dbReference type="ARBA" id="ARBA00022448"/>
    </source>
</evidence>
<dbReference type="Pfam" id="PF00263">
    <property type="entry name" value="Secretin"/>
    <property type="match status" value="1"/>
</dbReference>
<comment type="caution">
    <text evidence="11">The sequence shown here is derived from an EMBL/GenBank/DDBJ whole genome shotgun (WGS) entry which is preliminary data.</text>
</comment>
<keyword evidence="12" id="KW-1185">Reference proteome</keyword>
<sequence length="609" mass="67328">MSFLCGRPKMDCPEPGSRYPWPKPRNSSLPSGWWNNMRAKGLIIGLAALLMVCAALAGCKKNEVEKPDEMEKWRIMAEQSMGHSPEPRSDLTEKDVERLTVDKPEFLVERERRNARALPKFNVSLRMHNANLISVIQALARAAGQSIVVSPNVQGTVNINIVDMPWDQVFRGVLSSNRLSYSWEGDIIRVLTSEDLESDLQFEVLRKKRQFERLELEKLEPLSTAVVKVKYSDAESLKGSLEKFLSTEGKESLGSIEVDTHTNSLIIQAISSDLKKLIKLVSRLDSPRKQVRLKAFIVEATSDTARALGVQWGGDYQGRVADGNNIFVVPGGTDGQDGGDGTWTYTPNLNENEGGISGQGYAFNFLPDSDIYPSSGNGMSLGLMFGKLGGNILEMQLHALEKESLVKIISSPSITTMDNQRAYTESGDRVPYQSTSGDDGTTIEFEDAVLRLEITPHIIDDQYLKLQVLIKKDSVGTSKVGENPVISKKTTETTLITRDGETVVISGLNKDSSSNAHEGVPYLKDVPGLGWAFGSKSRSGGLEEFLIFITPQVLDVWKPGERQKSMEEIEQELQDIWEQKKAEAEAGEEVNPLDPVNPATPNVDEVEQQ</sequence>
<feature type="domain" description="NolW-like" evidence="10">
    <location>
        <begin position="224"/>
        <end position="290"/>
    </location>
</feature>
<evidence type="ECO:0000256" key="4">
    <source>
        <dbReference type="ARBA" id="ARBA00023136"/>
    </source>
</evidence>
<dbReference type="InterPro" id="IPR005644">
    <property type="entry name" value="NolW-like"/>
</dbReference>
<dbReference type="Gene3D" id="3.30.1370.120">
    <property type="match status" value="1"/>
</dbReference>
<accession>A0A6N6N2P2</accession>
<keyword evidence="5" id="KW-0998">Cell outer membrane</keyword>
<feature type="region of interest" description="Disordered" evidence="8">
    <location>
        <begin position="580"/>
        <end position="609"/>
    </location>
</feature>
<name>A0A6N6N2P2_9BACT</name>
<dbReference type="InterPro" id="IPR051808">
    <property type="entry name" value="Type_IV_pilus_biogenesis"/>
</dbReference>
<evidence type="ECO:0000313" key="12">
    <source>
        <dbReference type="Proteomes" id="UP000438699"/>
    </source>
</evidence>
<evidence type="ECO:0000256" key="3">
    <source>
        <dbReference type="ARBA" id="ARBA00022729"/>
    </source>
</evidence>
<evidence type="ECO:0000256" key="1">
    <source>
        <dbReference type="ARBA" id="ARBA00004370"/>
    </source>
</evidence>
<dbReference type="Pfam" id="PF03958">
    <property type="entry name" value="Secretin_N"/>
    <property type="match status" value="1"/>
</dbReference>
<comment type="subcellular location">
    <subcellularLocation>
        <location evidence="7">Cell outer membrane</location>
    </subcellularLocation>
    <subcellularLocation>
        <location evidence="1">Membrane</location>
    </subcellularLocation>
</comment>
<keyword evidence="4" id="KW-0472">Membrane</keyword>
<keyword evidence="2 7" id="KW-0813">Transport</keyword>
<keyword evidence="3" id="KW-0732">Signal</keyword>
<evidence type="ECO:0000256" key="5">
    <source>
        <dbReference type="ARBA" id="ARBA00023237"/>
    </source>
</evidence>
<dbReference type="PANTHER" id="PTHR30604">
    <property type="entry name" value="PROTEIN TRANSPORT PROTEIN HOFQ"/>
    <property type="match status" value="1"/>
</dbReference>
<dbReference type="InterPro" id="IPR038591">
    <property type="entry name" value="NolW-like_sf"/>
</dbReference>
<proteinExistence type="inferred from homology"/>
<protein>
    <submittedName>
        <fullName evidence="11">Type IV pilus secretin PilQ</fullName>
    </submittedName>
</protein>
<dbReference type="PANTHER" id="PTHR30604:SF1">
    <property type="entry name" value="DNA UTILIZATION PROTEIN HOFQ"/>
    <property type="match status" value="1"/>
</dbReference>
<dbReference type="GO" id="GO:0009279">
    <property type="term" value="C:cell outer membrane"/>
    <property type="evidence" value="ECO:0007669"/>
    <property type="project" value="UniProtKB-SubCell"/>
</dbReference>
<evidence type="ECO:0000256" key="6">
    <source>
        <dbReference type="RuleBase" id="RU004003"/>
    </source>
</evidence>
<reference evidence="11 12" key="1">
    <citation type="journal article" date="2017" name="Int. J. Syst. Evol. Microbiol.">
        <title>Desulfovibrio senegalensis sp. nov., a mesophilic sulfate reducer isolated from marine sediment.</title>
        <authorList>
            <person name="Thioye A."/>
            <person name="Gam Z.B.A."/>
            <person name="Mbengue M."/>
            <person name="Cayol J.L."/>
            <person name="Joseph-Bartoli M."/>
            <person name="Toure-Kane C."/>
            <person name="Labat M."/>
        </authorList>
    </citation>
    <scope>NUCLEOTIDE SEQUENCE [LARGE SCALE GENOMIC DNA]</scope>
    <source>
        <strain evidence="11 12">DSM 101509</strain>
    </source>
</reference>
<dbReference type="GO" id="GO:0009306">
    <property type="term" value="P:protein secretion"/>
    <property type="evidence" value="ECO:0007669"/>
    <property type="project" value="InterPro"/>
</dbReference>
<evidence type="ECO:0000256" key="8">
    <source>
        <dbReference type="SAM" id="MobiDB-lite"/>
    </source>
</evidence>
<feature type="domain" description="Type II/III secretion system secretin-like" evidence="9">
    <location>
        <begin position="399"/>
        <end position="554"/>
    </location>
</feature>
<dbReference type="InterPro" id="IPR013355">
    <property type="entry name" value="Pilus_4_PilQ"/>
</dbReference>
<organism evidence="11 12">
    <name type="scientific">Pseudodesulfovibrio senegalensis</name>
    <dbReference type="NCBI Taxonomy" id="1721087"/>
    <lineage>
        <taxon>Bacteria</taxon>
        <taxon>Pseudomonadati</taxon>
        <taxon>Thermodesulfobacteriota</taxon>
        <taxon>Desulfovibrionia</taxon>
        <taxon>Desulfovibrionales</taxon>
        <taxon>Desulfovibrionaceae</taxon>
    </lineage>
</organism>
<dbReference type="EMBL" id="WAIE01000002">
    <property type="protein sequence ID" value="KAB1442211.1"/>
    <property type="molecule type" value="Genomic_DNA"/>
</dbReference>
<evidence type="ECO:0000259" key="10">
    <source>
        <dbReference type="Pfam" id="PF03958"/>
    </source>
</evidence>
<evidence type="ECO:0000313" key="11">
    <source>
        <dbReference type="EMBL" id="KAB1442211.1"/>
    </source>
</evidence>
<evidence type="ECO:0000259" key="9">
    <source>
        <dbReference type="Pfam" id="PF00263"/>
    </source>
</evidence>
<gene>
    <name evidence="11" type="primary">pilQ</name>
    <name evidence="11" type="ORF">F8A88_07065</name>
</gene>
<dbReference type="PRINTS" id="PR00811">
    <property type="entry name" value="BCTERIALGSPD"/>
</dbReference>
<dbReference type="AlphaFoldDB" id="A0A6N6N2P2"/>
<dbReference type="InterPro" id="IPR004846">
    <property type="entry name" value="T2SS/T3SS_dom"/>
</dbReference>